<dbReference type="AlphaFoldDB" id="A0AA44DAN9"/>
<dbReference type="InterPro" id="IPR053191">
    <property type="entry name" value="DcsG_Biosynth_Enzyme"/>
</dbReference>
<dbReference type="Proteomes" id="UP000570003">
    <property type="component" value="Unassembled WGS sequence"/>
</dbReference>
<dbReference type="GO" id="GO:0046872">
    <property type="term" value="F:metal ion binding"/>
    <property type="evidence" value="ECO:0007669"/>
    <property type="project" value="InterPro"/>
</dbReference>
<dbReference type="RefSeq" id="WP_168437160.1">
    <property type="nucleotide sequence ID" value="NZ_JAAXOU010000007.1"/>
</dbReference>
<evidence type="ECO:0000313" key="3">
    <source>
        <dbReference type="EMBL" id="NKY12882.1"/>
    </source>
</evidence>
<accession>A0AA44DAN9</accession>
<keyword evidence="1" id="KW-0547">Nucleotide-binding</keyword>
<dbReference type="InterPro" id="IPR011761">
    <property type="entry name" value="ATP-grasp"/>
</dbReference>
<keyword evidence="4" id="KW-1185">Reference proteome</keyword>
<dbReference type="PROSITE" id="PS50975">
    <property type="entry name" value="ATP_GRASP"/>
    <property type="match status" value="1"/>
</dbReference>
<evidence type="ECO:0000313" key="4">
    <source>
        <dbReference type="Proteomes" id="UP000570003"/>
    </source>
</evidence>
<dbReference type="PANTHER" id="PTHR39217:SF1">
    <property type="entry name" value="GLUTATHIONE SYNTHETASE"/>
    <property type="match status" value="1"/>
</dbReference>
<feature type="domain" description="ATP-grasp" evidence="2">
    <location>
        <begin position="95"/>
        <end position="298"/>
    </location>
</feature>
<dbReference type="PANTHER" id="PTHR39217">
    <property type="match status" value="1"/>
</dbReference>
<proteinExistence type="predicted"/>
<name>A0AA44DAN9_STRE0</name>
<protein>
    <recommendedName>
        <fullName evidence="2">ATP-grasp domain-containing protein</fullName>
    </recommendedName>
</protein>
<organism evidence="3 4">
    <name type="scientific">Streptomyces somaliensis (strain ATCC 33201 / DSM 40738 / JCM 12659 / KCTC 9044 / NCTC 11332 / NRRL B-12077 / IP 733)</name>
    <dbReference type="NCBI Taxonomy" id="1134445"/>
    <lineage>
        <taxon>Bacteria</taxon>
        <taxon>Bacillati</taxon>
        <taxon>Actinomycetota</taxon>
        <taxon>Actinomycetes</taxon>
        <taxon>Kitasatosporales</taxon>
        <taxon>Streptomycetaceae</taxon>
        <taxon>Streptomyces</taxon>
    </lineage>
</organism>
<dbReference type="SUPFAM" id="SSF56059">
    <property type="entry name" value="Glutathione synthetase ATP-binding domain-like"/>
    <property type="match status" value="1"/>
</dbReference>
<evidence type="ECO:0000259" key="2">
    <source>
        <dbReference type="PROSITE" id="PS50975"/>
    </source>
</evidence>
<gene>
    <name evidence="3" type="ORF">HGA06_01495</name>
</gene>
<comment type="caution">
    <text evidence="3">The sequence shown here is derived from an EMBL/GenBank/DDBJ whole genome shotgun (WGS) entry which is preliminary data.</text>
</comment>
<evidence type="ECO:0000256" key="1">
    <source>
        <dbReference type="PROSITE-ProRule" id="PRU00409"/>
    </source>
</evidence>
<reference evidence="3 4" key="1">
    <citation type="submission" date="2020-04" db="EMBL/GenBank/DDBJ databases">
        <title>MicrobeNet Type strains.</title>
        <authorList>
            <person name="Nicholson A.C."/>
        </authorList>
    </citation>
    <scope>NUCLEOTIDE SEQUENCE [LARGE SCALE GENOMIC DNA]</scope>
    <source>
        <strain evidence="3 4">DSM 40738</strain>
    </source>
</reference>
<dbReference type="GO" id="GO:0005524">
    <property type="term" value="F:ATP binding"/>
    <property type="evidence" value="ECO:0007669"/>
    <property type="project" value="UniProtKB-UniRule"/>
</dbReference>
<dbReference type="EMBL" id="JAAXOU010000007">
    <property type="protein sequence ID" value="NKY12882.1"/>
    <property type="molecule type" value="Genomic_DNA"/>
</dbReference>
<keyword evidence="1" id="KW-0067">ATP-binding</keyword>
<sequence length="302" mass="33316">MNALALVTDEASLPVDYDMQLLLDACREVGFAAEVRSWEDPAVDWSDFDAALLRSPWSYVEKLPDFLEWCERVSAATRLLNPLPVVRWSLDKRYLADLAARGVPVVPSSFVAPGTDPLAALREFLDAQPRTGEVVVKPTVGAYSRDVRRFPRSCESEAVRHMTELTGKGHHAILQPYLTSIDRDGETDLIYFDGSYSHAIRKNALLMSDGTAGAPTFESRRARDADEDERAVASAALGAAESHLGLEQALLYARVDLVRDDDGKPMVLELELCEPSLNLPFTEGGATRFARALTARLNPRGR</sequence>